<organism evidence="2 3">
    <name type="scientific">Halostagnicola kamekurae</name>
    <dbReference type="NCBI Taxonomy" id="619731"/>
    <lineage>
        <taxon>Archaea</taxon>
        <taxon>Methanobacteriati</taxon>
        <taxon>Methanobacteriota</taxon>
        <taxon>Stenosarchaea group</taxon>
        <taxon>Halobacteria</taxon>
        <taxon>Halobacteriales</taxon>
        <taxon>Natrialbaceae</taxon>
        <taxon>Halostagnicola</taxon>
    </lineage>
</organism>
<name>A0A1I6PAJ8_9EURY</name>
<feature type="region of interest" description="Disordered" evidence="1">
    <location>
        <begin position="1"/>
        <end position="59"/>
    </location>
</feature>
<accession>A0A1I6PAJ8</accession>
<proteinExistence type="predicted"/>
<keyword evidence="3" id="KW-1185">Reference proteome</keyword>
<feature type="compositionally biased region" description="Acidic residues" evidence="1">
    <location>
        <begin position="22"/>
        <end position="32"/>
    </location>
</feature>
<feature type="compositionally biased region" description="Polar residues" evidence="1">
    <location>
        <begin position="49"/>
        <end position="58"/>
    </location>
</feature>
<dbReference type="EMBL" id="FOZS01000001">
    <property type="protein sequence ID" value="SFS37191.1"/>
    <property type="molecule type" value="Genomic_DNA"/>
</dbReference>
<feature type="compositionally biased region" description="Low complexity" evidence="1">
    <location>
        <begin position="1"/>
        <end position="15"/>
    </location>
</feature>
<feature type="compositionally biased region" description="Acidic residues" evidence="1">
    <location>
        <begin position="166"/>
        <end position="175"/>
    </location>
</feature>
<feature type="region of interest" description="Disordered" evidence="1">
    <location>
        <begin position="149"/>
        <end position="175"/>
    </location>
</feature>
<protein>
    <submittedName>
        <fullName evidence="2">Uncharacterized protein</fullName>
    </submittedName>
</protein>
<gene>
    <name evidence="2" type="ORF">SAMN04488556_0430</name>
</gene>
<evidence type="ECO:0000256" key="1">
    <source>
        <dbReference type="SAM" id="MobiDB-lite"/>
    </source>
</evidence>
<evidence type="ECO:0000313" key="2">
    <source>
        <dbReference type="EMBL" id="SFS37191.1"/>
    </source>
</evidence>
<reference evidence="3" key="1">
    <citation type="submission" date="2016-10" db="EMBL/GenBank/DDBJ databases">
        <authorList>
            <person name="Varghese N."/>
            <person name="Submissions S."/>
        </authorList>
    </citation>
    <scope>NUCLEOTIDE SEQUENCE [LARGE SCALE GENOMIC DNA]</scope>
    <source>
        <strain evidence="3">DSM 22427</strain>
    </source>
</reference>
<dbReference type="Proteomes" id="UP000199199">
    <property type="component" value="Unassembled WGS sequence"/>
</dbReference>
<sequence length="175" mass="17580">MLAVASTTAVGAVAGCMGSGDGDPDGATDDGGNETTGDESGGPDGGTDESGSTAQTGTILGDITVENLDETSHTVDVIVEFGGEIEEWTTETLETSGDSTTLERNWPSEPGSFSVVARLDGDSVREVTPADWNDPDCFNLFISVRSDGSVTMASGTSGGPCGSGDADADDATEAE</sequence>
<evidence type="ECO:0000313" key="3">
    <source>
        <dbReference type="Proteomes" id="UP000199199"/>
    </source>
</evidence>
<dbReference type="AlphaFoldDB" id="A0A1I6PAJ8"/>